<feature type="transmembrane region" description="Helical" evidence="11">
    <location>
        <begin position="652"/>
        <end position="673"/>
    </location>
</feature>
<feature type="transmembrane region" description="Helical" evidence="11">
    <location>
        <begin position="1188"/>
        <end position="1214"/>
    </location>
</feature>
<evidence type="ECO:0000256" key="8">
    <source>
        <dbReference type="ARBA" id="ARBA00023136"/>
    </source>
</evidence>
<comment type="caution">
    <text evidence="14">The sequence shown here is derived from an EMBL/GenBank/DDBJ whole genome shotgun (WGS) entry which is preliminary data.</text>
</comment>
<feature type="transmembrane region" description="Helical" evidence="11">
    <location>
        <begin position="589"/>
        <end position="609"/>
    </location>
</feature>
<sequence length="1250" mass="137859">MFLLWFLLVGLSVASSLAKSGHCAMYGHCGKKSIFGGQLPCPSNITAPKPSEESLKILERVCGSDFPTENGVCCSYDQLTTLESNLKKVDSLISSCPACRKNFYDFFCKFTCSSDQAQFIQITGTASAVDTHKQVVTELSLYTEPKYASDFFDSCKNLKFSATNGYAMDLIGGGATNYSQFLKFLGDEKPLLGGSPFQINFKYSLPEDGKYEFSNGSMKSCDDKDYKCACSDCPISCPKLPPFRDLSKSCHVGRIPCFSFAVMMSWLAIFLFIGAYHMYLAKQKREELERLNRILEGDLDADDLEGPELEIHLSGHSSQPDKDWLTQWASFQKRMISSLETSLGRTSLLCAINPLKTLFGSALLIALCCSGLMFLDWETDPVKLWVSPTEPALQEKKYFETNFEEWFRVEQLIISSNNSSSPVLSWENIQWWFEKEQELYALREGNTTYELGSLCFKPLGDTCAIESFTQYFHGDIRYLNPDNWASEISKCADSPVNCLPTFQQPLKKNLLFSNDSVLQSQAFVVTLLLNSNSTDAAYTEQAVGYENALQSWVKTLQQERPDLRISFSTEVSLEQELGQSTNTDVKIVVVSYLAMFLYASLALGGRIPTKISKSSLVHTRFMLGLSGIMIIILSVCSAAGICAFLGLKSTLIIAEVIPFLVLAVGVDNVFLIVHEVHLLSESASDISVPERISMGIQKVGPACLISALLQVSVFLLAATVKMPAVRNFALYSAGAIAVNFLLQMSAFVALLSLDQRRLESGRMDLAPWITVQSSVHLPEGSSQGERGSRAHIEYNFAGIVRERYAPWLFAPKTRGRVLAFFLAWLGVSLALLPRIQLGLDQRMALPSQSYLVDYFDAVYEYLNVGPPVFFVVRDLDLTARPNQQAVCGKFSTCKEFSLANVLEQEYRRGDVSTLAEPASSWLDDFFAYLNPSLDQCCRVRAGAQAPDFCPPHAPPRQCEPCFERAEPPYNISMEGFPTGKNFMTYLRHWLNEPSDPCPLGGKAPYSSAVHYNETGVISSYWRTSHRPLRSQTDFIVAHQNAERIVSDLSHDGLDVFAFSPFYVFFVQYDHIVSLTVATLAAALALVWVVATILIGSAAVAAVVTLVVAAVVANVAGIMAIWGVSLNAVSLVNLVICAGLAVEFTIHIARAYVTAKNDDSAEAYRHFMATQDIGSPERNSEIYPPAQSALVAVGGSVIGGITLTKLIGVAVLAFARSKIFEVYYFRMWLALVAIAAAHSLVLLPVALSMLG</sequence>
<feature type="transmembrane region" description="Helical" evidence="11">
    <location>
        <begin position="1071"/>
        <end position="1090"/>
    </location>
</feature>
<feature type="transmembrane region" description="Helical" evidence="11">
    <location>
        <begin position="817"/>
        <end position="835"/>
    </location>
</feature>
<proteinExistence type="inferred from homology"/>
<keyword evidence="6 11" id="KW-1133">Transmembrane helix</keyword>
<dbReference type="PANTHER" id="PTHR45727">
    <property type="entry name" value="NPC INTRACELLULAR CHOLESTEROL TRANSPORTER 1"/>
    <property type="match status" value="1"/>
</dbReference>
<evidence type="ECO:0000259" key="13">
    <source>
        <dbReference type="PROSITE" id="PS50156"/>
    </source>
</evidence>
<dbReference type="InterPro" id="IPR032190">
    <property type="entry name" value="NPC1_N"/>
</dbReference>
<dbReference type="InterPro" id="IPR000731">
    <property type="entry name" value="SSD"/>
</dbReference>
<keyword evidence="10" id="KW-0325">Glycoprotein</keyword>
<protein>
    <submittedName>
        <fullName evidence="14">Sphingolipid transporter</fullName>
    </submittedName>
</protein>
<keyword evidence="3" id="KW-0813">Transport</keyword>
<feature type="transmembrane region" description="Helical" evidence="11">
    <location>
        <begin position="621"/>
        <end position="646"/>
    </location>
</feature>
<evidence type="ECO:0000256" key="2">
    <source>
        <dbReference type="ARBA" id="ARBA00005585"/>
    </source>
</evidence>
<reference evidence="14 15" key="1">
    <citation type="submission" date="2017-04" db="EMBL/GenBank/DDBJ databases">
        <title>Draft genome of the yeast Clavispora lusitaniae type strain CBS 6936.</title>
        <authorList>
            <person name="Durrens P."/>
            <person name="Klopp C."/>
            <person name="Biteau N."/>
            <person name="Fitton-Ouhabi V."/>
            <person name="Dementhon K."/>
            <person name="Accoceberry I."/>
            <person name="Sherman D.J."/>
            <person name="Noel T."/>
        </authorList>
    </citation>
    <scope>NUCLEOTIDE SEQUENCE [LARGE SCALE GENOMIC DNA]</scope>
    <source>
        <strain evidence="14 15">CBS 6936</strain>
    </source>
</reference>
<dbReference type="AlphaFoldDB" id="A0AA91PYK9"/>
<feature type="chain" id="PRO_5041704871" evidence="12">
    <location>
        <begin position="19"/>
        <end position="1250"/>
    </location>
</feature>
<feature type="domain" description="SSD" evidence="13">
    <location>
        <begin position="584"/>
        <end position="753"/>
    </location>
</feature>
<dbReference type="PROSITE" id="PS50156">
    <property type="entry name" value="SSD"/>
    <property type="match status" value="1"/>
</dbReference>
<keyword evidence="4 11" id="KW-0812">Transmembrane</keyword>
<dbReference type="InterPro" id="IPR053956">
    <property type="entry name" value="NPC1_MLD"/>
</dbReference>
<feature type="signal peptide" evidence="12">
    <location>
        <begin position="1"/>
        <end position="18"/>
    </location>
</feature>
<evidence type="ECO:0000256" key="7">
    <source>
        <dbReference type="ARBA" id="ARBA00023055"/>
    </source>
</evidence>
<comment type="subcellular location">
    <subcellularLocation>
        <location evidence="1">Membrane</location>
        <topology evidence="1">Multi-pass membrane protein</topology>
    </subcellularLocation>
</comment>
<feature type="transmembrane region" description="Helical" evidence="11">
    <location>
        <begin position="1127"/>
        <end position="1145"/>
    </location>
</feature>
<accession>A0AA91PYK9</accession>
<keyword evidence="9" id="KW-1015">Disulfide bond</keyword>
<keyword evidence="7" id="KW-0445">Lipid transport</keyword>
<dbReference type="Proteomes" id="UP000195602">
    <property type="component" value="Unassembled WGS sequence"/>
</dbReference>
<evidence type="ECO:0000256" key="11">
    <source>
        <dbReference type="SAM" id="Phobius"/>
    </source>
</evidence>
<keyword evidence="5 12" id="KW-0732">Signal</keyword>
<comment type="similarity">
    <text evidence="2">Belongs to the patched family.</text>
</comment>
<dbReference type="SUPFAM" id="SSF82866">
    <property type="entry name" value="Multidrug efflux transporter AcrB transmembrane domain"/>
    <property type="match status" value="2"/>
</dbReference>
<evidence type="ECO:0000256" key="3">
    <source>
        <dbReference type="ARBA" id="ARBA00022448"/>
    </source>
</evidence>
<dbReference type="Pfam" id="PF16414">
    <property type="entry name" value="NPC1_N"/>
    <property type="match status" value="1"/>
</dbReference>
<dbReference type="PANTHER" id="PTHR45727:SF2">
    <property type="entry name" value="NPC INTRACELLULAR CHOLESTEROL TRANSPORTER 1"/>
    <property type="match status" value="1"/>
</dbReference>
<dbReference type="FunFam" id="1.20.1640.10:FF:000029">
    <property type="entry name" value="Putative Patched sphingolipid transporter"/>
    <property type="match status" value="1"/>
</dbReference>
<evidence type="ECO:0000313" key="14">
    <source>
        <dbReference type="EMBL" id="OVF07710.1"/>
    </source>
</evidence>
<dbReference type="GO" id="GO:0015918">
    <property type="term" value="P:sterol transport"/>
    <property type="evidence" value="ECO:0007669"/>
    <property type="project" value="TreeGrafter"/>
</dbReference>
<evidence type="ECO:0000256" key="12">
    <source>
        <dbReference type="SAM" id="SignalP"/>
    </source>
</evidence>
<evidence type="ECO:0000313" key="15">
    <source>
        <dbReference type="Proteomes" id="UP000195602"/>
    </source>
</evidence>
<feature type="transmembrane region" description="Helical" evidence="11">
    <location>
        <begin position="1097"/>
        <end position="1121"/>
    </location>
</feature>
<dbReference type="KEGG" id="clus:A9F13_11g00429"/>
<evidence type="ECO:0000256" key="9">
    <source>
        <dbReference type="ARBA" id="ARBA00023157"/>
    </source>
</evidence>
<evidence type="ECO:0000256" key="4">
    <source>
        <dbReference type="ARBA" id="ARBA00022692"/>
    </source>
</evidence>
<dbReference type="EMBL" id="LYUB02000011">
    <property type="protein sequence ID" value="OVF07710.1"/>
    <property type="molecule type" value="Genomic_DNA"/>
</dbReference>
<feature type="transmembrane region" description="Helical" evidence="11">
    <location>
        <begin position="730"/>
        <end position="753"/>
    </location>
</feature>
<dbReference type="Gene3D" id="1.20.1640.10">
    <property type="entry name" value="Multidrug efflux transporter AcrB transmembrane domain"/>
    <property type="match status" value="2"/>
</dbReference>
<evidence type="ECO:0000256" key="6">
    <source>
        <dbReference type="ARBA" id="ARBA00022989"/>
    </source>
</evidence>
<keyword evidence="8 11" id="KW-0472">Membrane</keyword>
<evidence type="ECO:0000256" key="1">
    <source>
        <dbReference type="ARBA" id="ARBA00004141"/>
    </source>
</evidence>
<dbReference type="InterPro" id="IPR053958">
    <property type="entry name" value="HMGCR/SNAP/NPC1-like_SSD"/>
</dbReference>
<dbReference type="GO" id="GO:0016020">
    <property type="term" value="C:membrane"/>
    <property type="evidence" value="ECO:0007669"/>
    <property type="project" value="UniProtKB-SubCell"/>
</dbReference>
<gene>
    <name evidence="14" type="ORF">A9F13_11g00429</name>
</gene>
<feature type="transmembrane region" description="Helical" evidence="11">
    <location>
        <begin position="258"/>
        <end position="280"/>
    </location>
</feature>
<dbReference type="GO" id="GO:0032934">
    <property type="term" value="F:sterol binding"/>
    <property type="evidence" value="ECO:0007669"/>
    <property type="project" value="TreeGrafter"/>
</dbReference>
<dbReference type="Pfam" id="PF22314">
    <property type="entry name" value="NPC1_MLD"/>
    <property type="match status" value="1"/>
</dbReference>
<organism evidence="14 15">
    <name type="scientific">Clavispora lusitaniae</name>
    <name type="common">Candida lusitaniae</name>
    <dbReference type="NCBI Taxonomy" id="36911"/>
    <lineage>
        <taxon>Eukaryota</taxon>
        <taxon>Fungi</taxon>
        <taxon>Dikarya</taxon>
        <taxon>Ascomycota</taxon>
        <taxon>Saccharomycotina</taxon>
        <taxon>Pichiomycetes</taxon>
        <taxon>Metschnikowiaceae</taxon>
        <taxon>Clavispora</taxon>
    </lineage>
</organism>
<name>A0AA91PYK9_CLALS</name>
<feature type="transmembrane region" description="Helical" evidence="11">
    <location>
        <begin position="1226"/>
        <end position="1249"/>
    </location>
</feature>
<dbReference type="Pfam" id="PF12349">
    <property type="entry name" value="Sterol-sensing"/>
    <property type="match status" value="1"/>
</dbReference>
<feature type="transmembrane region" description="Helical" evidence="11">
    <location>
        <begin position="699"/>
        <end position="718"/>
    </location>
</feature>
<evidence type="ECO:0000256" key="5">
    <source>
        <dbReference type="ARBA" id="ARBA00022729"/>
    </source>
</evidence>
<evidence type="ECO:0000256" key="10">
    <source>
        <dbReference type="ARBA" id="ARBA00023180"/>
    </source>
</evidence>